<reference evidence="1 2" key="2">
    <citation type="submission" date="2020-06" db="EMBL/GenBank/DDBJ databases">
        <title>Antribacter stalactiti gen. nov., sp. nov., a new member of the family Nacardiaceae isolated from a cave.</title>
        <authorList>
            <person name="Kim I.S."/>
        </authorList>
    </citation>
    <scope>NUCLEOTIDE SEQUENCE [LARGE SCALE GENOMIC DNA]</scope>
    <source>
        <strain evidence="1 2">YC2-7</strain>
    </source>
</reference>
<dbReference type="Proteomes" id="UP000535543">
    <property type="component" value="Unassembled WGS sequence"/>
</dbReference>
<evidence type="ECO:0000313" key="1">
    <source>
        <dbReference type="EMBL" id="NMN93491.1"/>
    </source>
</evidence>
<reference evidence="1 2" key="1">
    <citation type="submission" date="2019-05" db="EMBL/GenBank/DDBJ databases">
        <authorList>
            <person name="Lee S.D."/>
        </authorList>
    </citation>
    <scope>NUCLEOTIDE SEQUENCE [LARGE SCALE GENOMIC DNA]</scope>
    <source>
        <strain evidence="1 2">YC2-7</strain>
    </source>
</reference>
<sequence>MTAEVLVLGLGPAGRALTHRLSVHSIDVRAVDPHPRRTWTPTYAAWRDELPGWLPDSVIGAVVDRPEAWTTKRQLIGRPYAVLDTAALQAALTIDPGAVIEGTVVEAMRDRVVLADGTMLHAQTVIDARGAVRGPRTAEQTAFGYVVGAEAARSVLDGADAWFMDWRTDNGTTRHDSPSFLYAVPLSRNEFLVEETCLVGRPGLSQRVLQSRLDARLRSRGVDLSGNERIERVRFPVDGRRRRPLSRQPVAFGARGATMHPGTGYSVATSLSLADVLAHSLDRPNRALWPAQAVSVDILRRAGLRTLLNLAPDQVSPFFEAFFDLPTPLQRAYLSDRSDLRGTMRAMLTQFARLPRELQIVTAKSASVPGVRSHFRSNSTIMGE</sequence>
<protein>
    <submittedName>
        <fullName evidence="1">Lycopene cyclase</fullName>
    </submittedName>
</protein>
<name>A0A848K4D1_9NOCA</name>
<proteinExistence type="predicted"/>
<dbReference type="AlphaFoldDB" id="A0A848K4D1"/>
<gene>
    <name evidence="1" type="ORF">FGL95_00385</name>
</gene>
<comment type="caution">
    <text evidence="1">The sequence shown here is derived from an EMBL/GenBank/DDBJ whole genome shotgun (WGS) entry which is preliminary data.</text>
</comment>
<dbReference type="SUPFAM" id="SSF51905">
    <property type="entry name" value="FAD/NAD(P)-binding domain"/>
    <property type="match status" value="1"/>
</dbReference>
<keyword evidence="2" id="KW-1185">Reference proteome</keyword>
<accession>A0A848K4D1</accession>
<dbReference type="PANTHER" id="PTHR39757:SF5">
    <property type="entry name" value="OS02G0190600 PROTEIN"/>
    <property type="match status" value="1"/>
</dbReference>
<evidence type="ECO:0000313" key="2">
    <source>
        <dbReference type="Proteomes" id="UP000535543"/>
    </source>
</evidence>
<dbReference type="PRINTS" id="PR00420">
    <property type="entry name" value="RNGMNOXGNASE"/>
</dbReference>
<dbReference type="EMBL" id="VCQU01000001">
    <property type="protein sequence ID" value="NMN93491.1"/>
    <property type="molecule type" value="Genomic_DNA"/>
</dbReference>
<dbReference type="Pfam" id="PF05834">
    <property type="entry name" value="Lycopene_cycl"/>
    <property type="match status" value="1"/>
</dbReference>
<dbReference type="InterPro" id="IPR036188">
    <property type="entry name" value="FAD/NAD-bd_sf"/>
</dbReference>
<dbReference type="PANTHER" id="PTHR39757">
    <property type="match status" value="1"/>
</dbReference>
<organism evidence="1 2">
    <name type="scientific">Antrihabitans stalactiti</name>
    <dbReference type="NCBI Taxonomy" id="2584121"/>
    <lineage>
        <taxon>Bacteria</taxon>
        <taxon>Bacillati</taxon>
        <taxon>Actinomycetota</taxon>
        <taxon>Actinomycetes</taxon>
        <taxon>Mycobacteriales</taxon>
        <taxon>Nocardiaceae</taxon>
        <taxon>Antrihabitans</taxon>
    </lineage>
</organism>